<dbReference type="OrthoDB" id="79849at2"/>
<feature type="coiled-coil region" evidence="1">
    <location>
        <begin position="658"/>
        <end position="715"/>
    </location>
</feature>
<feature type="coiled-coil region" evidence="1">
    <location>
        <begin position="159"/>
        <end position="215"/>
    </location>
</feature>
<reference evidence="3 4" key="1">
    <citation type="submission" date="2016-10" db="EMBL/GenBank/DDBJ databases">
        <authorList>
            <person name="de Groot N.N."/>
        </authorList>
    </citation>
    <scope>NUCLEOTIDE SEQUENCE [LARGE SCALE GENOMIC DNA]</scope>
    <source>
        <strain evidence="3 4">JCM 18415</strain>
    </source>
</reference>
<proteinExistence type="predicted"/>
<evidence type="ECO:0000259" key="2">
    <source>
        <dbReference type="Pfam" id="PF20155"/>
    </source>
</evidence>
<feature type="coiled-coil region" evidence="1">
    <location>
        <begin position="268"/>
        <end position="320"/>
    </location>
</feature>
<evidence type="ECO:0000313" key="3">
    <source>
        <dbReference type="EMBL" id="SFQ70128.1"/>
    </source>
</evidence>
<keyword evidence="1" id="KW-0175">Coiled coil</keyword>
<dbReference type="InterPro" id="IPR013491">
    <property type="entry name" value="Tape_meas_N"/>
</dbReference>
<feature type="domain" description="Tape measure protein N-terminal" evidence="2">
    <location>
        <begin position="348"/>
        <end position="537"/>
    </location>
</feature>
<dbReference type="AlphaFoldDB" id="A0A1I6AN27"/>
<evidence type="ECO:0000313" key="4">
    <source>
        <dbReference type="Proteomes" id="UP000242815"/>
    </source>
</evidence>
<gene>
    <name evidence="3" type="ORF">SAMN05216578_102251</name>
</gene>
<name>A0A1I6AN27_9GAMM</name>
<protein>
    <submittedName>
        <fullName evidence="3">Tape measure domain-containing protein</fullName>
    </submittedName>
</protein>
<dbReference type="NCBIfam" id="TIGR02675">
    <property type="entry name" value="tape_meas_nterm"/>
    <property type="match status" value="1"/>
</dbReference>
<dbReference type="STRING" id="1002526.SAMN05216578_102251"/>
<sequence length="1018" mass="112135">MSEVELRLTANVDEATRGIGRFRKEYRELVQQVEKPLRQVNAFRDLETSLENTSRELRSARDRVRELATALASTASPSRAMQTEYRDAVNELRTLERAESSLTSQIGRRREELRAAGVDTRNLTAEQVRLANELRSALEAGQADAAMRSARSALGVGSIEAAQRELLALREQYRLVTRDGTLSAKERAEAEATYRRAVSETLERLRTQREAIRQATAAGESEAAAAARRHEATRQSLARLTAEQRQAAIAARQTALEQARNDLGVNRYRALQAEVGRTRQQYELLRRSGNLTTRELALAQRTMTQRVRETQRAIRELNAEQRSMSSLPMLGGIGAVGGGYMAIRALRGVASISDAWVELNDRMRLAASTQQDYENGMQRLEEISDRTYTSMTNNAEVYINALGPLRERGFTDSEALQFVEAIGLGLVASAAKGEKATATINQLSNALQDGVLRGDAFNSVIRNTPAIADALAKGLSVTREQLAAMAKEGELTTSRWVPALLSQVDSLGTAVDDMAVTTEDALVRLNNAWTKSIGEADMSPLINAIEGLRDTISDPVVMENLVALASALVSIAGAAVQGGSEFVDLGKRIGYMMAAASGSVTELDKVEARLQDIDRALNNTGMSRTLDSFIYSKEELEAEANALRAYRDLLLNVQTGTTTELRQEAERAAAERDELRRQEAESQRQYIDLLKTQQAEQLKNLKDHLKEQEKAERDALKGVEDVKKKRLDIEKFYTNALANLASGGRDEASYGRAQQLKVAAQQALARRDFEAAQANARAAVQMLQELAEAGENTYGFEGFIKQLRGIELAANDIERTDAEQKLQAIRDEIEATKGKAADLKDMQVSFDLDEAQLERIRQQIVALAESMKKELTLPVTLTSPGGTVDVTDISNRLNGPIPGFSRGGWTGPGSKYQIAGFVHADEYVQPKHRMREPGALEFMERFRRYGMAALRGYAEGGLVSNIARHIPYLPPVPAPNAAGAGGTPVHLHMDGQSYEMRATQDVVDALHRAVRVKKLRKR</sequence>
<organism evidence="3 4">
    <name type="scientific">Halopseudomonas formosensis</name>
    <dbReference type="NCBI Taxonomy" id="1002526"/>
    <lineage>
        <taxon>Bacteria</taxon>
        <taxon>Pseudomonadati</taxon>
        <taxon>Pseudomonadota</taxon>
        <taxon>Gammaproteobacteria</taxon>
        <taxon>Pseudomonadales</taxon>
        <taxon>Pseudomonadaceae</taxon>
        <taxon>Halopseudomonas</taxon>
    </lineage>
</organism>
<dbReference type="RefSeq" id="WP_090537351.1">
    <property type="nucleotide sequence ID" value="NZ_FOYD01000002.1"/>
</dbReference>
<evidence type="ECO:0000256" key="1">
    <source>
        <dbReference type="SAM" id="Coils"/>
    </source>
</evidence>
<dbReference type="EMBL" id="FOYD01000002">
    <property type="protein sequence ID" value="SFQ70128.1"/>
    <property type="molecule type" value="Genomic_DNA"/>
</dbReference>
<feature type="coiled-coil region" evidence="1">
    <location>
        <begin position="43"/>
        <end position="98"/>
    </location>
</feature>
<feature type="coiled-coil region" evidence="1">
    <location>
        <begin position="769"/>
        <end position="842"/>
    </location>
</feature>
<dbReference type="Pfam" id="PF20155">
    <property type="entry name" value="TMP_3"/>
    <property type="match status" value="1"/>
</dbReference>
<dbReference type="Proteomes" id="UP000242815">
    <property type="component" value="Unassembled WGS sequence"/>
</dbReference>
<accession>A0A1I6AN27</accession>